<keyword evidence="1" id="KW-0732">Signal</keyword>
<feature type="chain" id="PRO_5009270911" evidence="1">
    <location>
        <begin position="21"/>
        <end position="204"/>
    </location>
</feature>
<name>A0A1H2CC21_MUCMA</name>
<proteinExistence type="predicted"/>
<evidence type="ECO:0000313" key="3">
    <source>
        <dbReference type="Proteomes" id="UP000199679"/>
    </source>
</evidence>
<gene>
    <name evidence="2" type="ORF">SAMN05216490_4859</name>
</gene>
<sequence length="204" mass="22602">MIRKLLILLAVIVSAAYACGAQGRYKINLNASNTKAVVSSVDIVVNNTNICVSMRGKIIVDPNNNANGQGDIAITYYDQFDGPDNKGKLKSIGDVAITYYDRYDGFDNIGKLKSIGKLAFTYYDRFDGPDNHGKLKSIGNTQITYYDKYDGFDNIGKLKTVGNTTITYYDRFDTSEAMGTIKQISGNTPNLNIRRLQEFNADND</sequence>
<dbReference type="AlphaFoldDB" id="A0A1H2CC21"/>
<keyword evidence="3" id="KW-1185">Reference proteome</keyword>
<accession>A0A1H2CC21</accession>
<dbReference type="PROSITE" id="PS51257">
    <property type="entry name" value="PROKAR_LIPOPROTEIN"/>
    <property type="match status" value="1"/>
</dbReference>
<protein>
    <submittedName>
        <fullName evidence="2">Uncharacterized protein</fullName>
    </submittedName>
</protein>
<dbReference type="Proteomes" id="UP000199679">
    <property type="component" value="Chromosome I"/>
</dbReference>
<dbReference type="EMBL" id="LT629740">
    <property type="protein sequence ID" value="SDT68038.1"/>
    <property type="molecule type" value="Genomic_DNA"/>
</dbReference>
<reference evidence="2 3" key="1">
    <citation type="submission" date="2016-10" db="EMBL/GenBank/DDBJ databases">
        <authorList>
            <person name="de Groot N.N."/>
        </authorList>
    </citation>
    <scope>NUCLEOTIDE SEQUENCE [LARGE SCALE GENOMIC DNA]</scope>
    <source>
        <strain evidence="2 3">MP1X4</strain>
    </source>
</reference>
<evidence type="ECO:0000313" key="2">
    <source>
        <dbReference type="EMBL" id="SDT68038.1"/>
    </source>
</evidence>
<dbReference type="OrthoDB" id="745612at2"/>
<evidence type="ECO:0000256" key="1">
    <source>
        <dbReference type="SAM" id="SignalP"/>
    </source>
</evidence>
<organism evidence="2 3">
    <name type="scientific">Mucilaginibacter mallensis</name>
    <dbReference type="NCBI Taxonomy" id="652787"/>
    <lineage>
        <taxon>Bacteria</taxon>
        <taxon>Pseudomonadati</taxon>
        <taxon>Bacteroidota</taxon>
        <taxon>Sphingobacteriia</taxon>
        <taxon>Sphingobacteriales</taxon>
        <taxon>Sphingobacteriaceae</taxon>
        <taxon>Mucilaginibacter</taxon>
    </lineage>
</organism>
<feature type="signal peptide" evidence="1">
    <location>
        <begin position="1"/>
        <end position="20"/>
    </location>
</feature>
<dbReference type="RefSeq" id="WP_157682350.1">
    <property type="nucleotide sequence ID" value="NZ_LT629740.1"/>
</dbReference>